<sequence>MSAAAEPEYQIVATLNCPDGLSVLLASRDGAALALVESAAELPDAPPRSAFRHPLLLAWQGPVRLDGKDYAAYRQDTLQPLRLKALPALPLAERIGLACDILEPLIHLHASGKCLGRLYPETVLSDIHQRVALLGEHACQALSPERLRQELLQAEQLLRWLISAGAPERECDPELEQWLAALRDPAADAGACRRALAGLQDWLARHQRFNRQEGGRAALDHLLQRMRHAPDFPALSQAIAAINKSNNADSERLQALSSAILKDVSLTNKLLKVVNSANFSQYGGAVSTISRAIVILGFDTIRNLALSLLLFEHLHNRAHADEIRDVAVKTLFTGLLARSLAPACGVREAEEALICGMLQNLGELLCVNYFRDEYRQIQALIAAGAGVDQAAHQTLGAHYADLGAATAALWRFPERILTGMEPMPAGAVRQPQTGEMRMKALSSLCRELVCQLTQSGIDQADASRKLLQRYSRALALEWAPLERELAQAQTLLSAYLAELGPEAGQGPRSQALRLARLDKSAPPPAASAPQPSAPDPTRLQATAGSAGRITVLSAGVQDITNTLLGDYKLNDLLRIILETMYRGLGFDHALICARSGSDLPLQARFGFGEKVELLLPALRADIDSGDSLFRKALERNADMLIDDIDAPAIAQHIPAWYRQMGAAHTFVLLPLTLDKRKLGILYGDRRQAGSLAIAPEQLSLLKTLRNQALLAIRQQPAKL</sequence>
<evidence type="ECO:0000313" key="4">
    <source>
        <dbReference type="Proteomes" id="UP000259465"/>
    </source>
</evidence>
<feature type="compositionally biased region" description="Pro residues" evidence="1">
    <location>
        <begin position="521"/>
        <end position="534"/>
    </location>
</feature>
<protein>
    <submittedName>
        <fullName evidence="3">HDOD domain-containing protein</fullName>
    </submittedName>
</protein>
<dbReference type="EMBL" id="CP031968">
    <property type="protein sequence ID" value="AXT46865.1"/>
    <property type="molecule type" value="Genomic_DNA"/>
</dbReference>
<dbReference type="Gene3D" id="3.30.450.40">
    <property type="match status" value="1"/>
</dbReference>
<dbReference type="AlphaFoldDB" id="A0AAD0RQS2"/>
<feature type="region of interest" description="Disordered" evidence="1">
    <location>
        <begin position="519"/>
        <end position="540"/>
    </location>
</feature>
<dbReference type="PANTHER" id="PTHR33525">
    <property type="match status" value="1"/>
</dbReference>
<dbReference type="KEGG" id="crz:D1345_11950"/>
<evidence type="ECO:0000256" key="1">
    <source>
        <dbReference type="SAM" id="MobiDB-lite"/>
    </source>
</evidence>
<evidence type="ECO:0000259" key="2">
    <source>
        <dbReference type="PROSITE" id="PS51833"/>
    </source>
</evidence>
<name>A0AAD0RQS2_9NEIS</name>
<dbReference type="SUPFAM" id="SSF109604">
    <property type="entry name" value="HD-domain/PDEase-like"/>
    <property type="match status" value="1"/>
</dbReference>
<reference evidence="3 4" key="1">
    <citation type="submission" date="2018-08" db="EMBL/GenBank/DDBJ databases">
        <title>Complete genome sequence of JP2-74.</title>
        <authorList>
            <person name="Wu L."/>
        </authorList>
    </citation>
    <scope>NUCLEOTIDE SEQUENCE [LARGE SCALE GENOMIC DNA]</scope>
    <source>
        <strain evidence="3 4">JP2-74</strain>
    </source>
</reference>
<dbReference type="InterPro" id="IPR003018">
    <property type="entry name" value="GAF"/>
</dbReference>
<dbReference type="InterPro" id="IPR029016">
    <property type="entry name" value="GAF-like_dom_sf"/>
</dbReference>
<proteinExistence type="predicted"/>
<dbReference type="Proteomes" id="UP000259465">
    <property type="component" value="Chromosome"/>
</dbReference>
<organism evidence="3 4">
    <name type="scientific">Chromobacterium rhizoryzae</name>
    <dbReference type="NCBI Taxonomy" id="1778675"/>
    <lineage>
        <taxon>Bacteria</taxon>
        <taxon>Pseudomonadati</taxon>
        <taxon>Pseudomonadota</taxon>
        <taxon>Betaproteobacteria</taxon>
        <taxon>Neisseriales</taxon>
        <taxon>Chromobacteriaceae</taxon>
        <taxon>Chromobacterium</taxon>
    </lineage>
</organism>
<accession>A0AAD0RQS2</accession>
<gene>
    <name evidence="3" type="ORF">D1345_11950</name>
</gene>
<dbReference type="Pfam" id="PF01590">
    <property type="entry name" value="GAF"/>
    <property type="match status" value="1"/>
</dbReference>
<evidence type="ECO:0000313" key="3">
    <source>
        <dbReference type="EMBL" id="AXT46865.1"/>
    </source>
</evidence>
<dbReference type="Pfam" id="PF08668">
    <property type="entry name" value="HDOD"/>
    <property type="match status" value="1"/>
</dbReference>
<dbReference type="PROSITE" id="PS51833">
    <property type="entry name" value="HDOD"/>
    <property type="match status" value="1"/>
</dbReference>
<dbReference type="SUPFAM" id="SSF55781">
    <property type="entry name" value="GAF domain-like"/>
    <property type="match status" value="1"/>
</dbReference>
<keyword evidence="4" id="KW-1185">Reference proteome</keyword>
<feature type="domain" description="HDOD" evidence="2">
    <location>
        <begin position="232"/>
        <end position="426"/>
    </location>
</feature>
<dbReference type="RefSeq" id="WP_118267810.1">
    <property type="nucleotide sequence ID" value="NZ_CP031968.1"/>
</dbReference>
<dbReference type="PANTHER" id="PTHR33525:SF3">
    <property type="entry name" value="RIBONUCLEASE Y"/>
    <property type="match status" value="1"/>
</dbReference>
<dbReference type="InterPro" id="IPR052340">
    <property type="entry name" value="RNase_Y/CdgJ"/>
</dbReference>
<dbReference type="Gene3D" id="1.10.3210.10">
    <property type="entry name" value="Hypothetical protein af1432"/>
    <property type="match status" value="1"/>
</dbReference>
<dbReference type="InterPro" id="IPR013976">
    <property type="entry name" value="HDOD"/>
</dbReference>